<gene>
    <name evidence="2" type="ORF">N7494_009668</name>
</gene>
<sequence length="115" mass="12179">MKTSILLLAASAGVVLAQPASLAERGYSTGVCPTYGNPFEPTAACCYYTHRPDTGYSAVVCLKATSTNTTADFTENCREINPTATPRCCPKAAVAKDASDMDHEDLLCQDPKVVN</sequence>
<reference evidence="2 3" key="1">
    <citation type="journal article" date="2023" name="IMA Fungus">
        <title>Comparative genomic study of the Penicillium genus elucidates a diverse pangenome and 15 lateral gene transfer events.</title>
        <authorList>
            <person name="Petersen C."/>
            <person name="Sorensen T."/>
            <person name="Nielsen M.R."/>
            <person name="Sondergaard T.E."/>
            <person name="Sorensen J.L."/>
            <person name="Fitzpatrick D.A."/>
            <person name="Frisvad J.C."/>
            <person name="Nielsen K.L."/>
        </authorList>
    </citation>
    <scope>NUCLEOTIDE SEQUENCE [LARGE SCALE GENOMIC DNA]</scope>
    <source>
        <strain evidence="2 3">IBT 35679</strain>
    </source>
</reference>
<feature type="chain" id="PRO_5041941224" evidence="1">
    <location>
        <begin position="18"/>
        <end position="115"/>
    </location>
</feature>
<dbReference type="AlphaFoldDB" id="A0AAD6CSV3"/>
<proteinExistence type="predicted"/>
<name>A0AAD6CSV3_9EURO</name>
<keyword evidence="3" id="KW-1185">Reference proteome</keyword>
<evidence type="ECO:0000313" key="2">
    <source>
        <dbReference type="EMBL" id="KAJ5533116.1"/>
    </source>
</evidence>
<keyword evidence="1" id="KW-0732">Signal</keyword>
<evidence type="ECO:0000256" key="1">
    <source>
        <dbReference type="SAM" id="SignalP"/>
    </source>
</evidence>
<dbReference type="EMBL" id="JAQIZZ010000007">
    <property type="protein sequence ID" value="KAJ5533116.1"/>
    <property type="molecule type" value="Genomic_DNA"/>
</dbReference>
<comment type="caution">
    <text evidence="2">The sequence shown here is derived from an EMBL/GenBank/DDBJ whole genome shotgun (WGS) entry which is preliminary data.</text>
</comment>
<organism evidence="2 3">
    <name type="scientific">Penicillium frequentans</name>
    <dbReference type="NCBI Taxonomy" id="3151616"/>
    <lineage>
        <taxon>Eukaryota</taxon>
        <taxon>Fungi</taxon>
        <taxon>Dikarya</taxon>
        <taxon>Ascomycota</taxon>
        <taxon>Pezizomycotina</taxon>
        <taxon>Eurotiomycetes</taxon>
        <taxon>Eurotiomycetidae</taxon>
        <taxon>Eurotiales</taxon>
        <taxon>Aspergillaceae</taxon>
        <taxon>Penicillium</taxon>
    </lineage>
</organism>
<evidence type="ECO:0000313" key="3">
    <source>
        <dbReference type="Proteomes" id="UP001220324"/>
    </source>
</evidence>
<protein>
    <submittedName>
        <fullName evidence="2">Uncharacterized protein</fullName>
    </submittedName>
</protein>
<feature type="signal peptide" evidence="1">
    <location>
        <begin position="1"/>
        <end position="17"/>
    </location>
</feature>
<dbReference type="Proteomes" id="UP001220324">
    <property type="component" value="Unassembled WGS sequence"/>
</dbReference>
<accession>A0AAD6CSV3</accession>